<evidence type="ECO:0000256" key="2">
    <source>
        <dbReference type="ARBA" id="ARBA00022723"/>
    </source>
</evidence>
<dbReference type="EMBL" id="MU150270">
    <property type="protein sequence ID" value="KAF9462616.1"/>
    <property type="molecule type" value="Genomic_DNA"/>
</dbReference>
<dbReference type="SUPFAM" id="SSF51197">
    <property type="entry name" value="Clavaminate synthase-like"/>
    <property type="match status" value="1"/>
</dbReference>
<dbReference type="PANTHER" id="PTHR12549:SF38">
    <property type="entry name" value="JMJC DOMAIN-CONTAINING HISTONE DEMETHYLASE 2, ISOFORM A"/>
    <property type="match status" value="1"/>
</dbReference>
<dbReference type="GO" id="GO:0000785">
    <property type="term" value="C:chromatin"/>
    <property type="evidence" value="ECO:0007669"/>
    <property type="project" value="TreeGrafter"/>
</dbReference>
<dbReference type="GO" id="GO:0046872">
    <property type="term" value="F:metal ion binding"/>
    <property type="evidence" value="ECO:0007669"/>
    <property type="project" value="UniProtKB-KW"/>
</dbReference>
<keyword evidence="3" id="KW-0539">Nucleus</keyword>
<organism evidence="5 6">
    <name type="scientific">Collybia nuda</name>
    <dbReference type="NCBI Taxonomy" id="64659"/>
    <lineage>
        <taxon>Eukaryota</taxon>
        <taxon>Fungi</taxon>
        <taxon>Dikarya</taxon>
        <taxon>Basidiomycota</taxon>
        <taxon>Agaricomycotina</taxon>
        <taxon>Agaricomycetes</taxon>
        <taxon>Agaricomycetidae</taxon>
        <taxon>Agaricales</taxon>
        <taxon>Tricholomatineae</taxon>
        <taxon>Clitocybaceae</taxon>
        <taxon>Collybia</taxon>
    </lineage>
</organism>
<reference evidence="5" key="1">
    <citation type="submission" date="2020-11" db="EMBL/GenBank/DDBJ databases">
        <authorList>
            <consortium name="DOE Joint Genome Institute"/>
            <person name="Ahrendt S."/>
            <person name="Riley R."/>
            <person name="Andreopoulos W."/>
            <person name="Labutti K."/>
            <person name="Pangilinan J."/>
            <person name="Ruiz-Duenas F.J."/>
            <person name="Barrasa J.M."/>
            <person name="Sanchez-Garcia M."/>
            <person name="Camarero S."/>
            <person name="Miyauchi S."/>
            <person name="Serrano A."/>
            <person name="Linde D."/>
            <person name="Babiker R."/>
            <person name="Drula E."/>
            <person name="Ayuso-Fernandez I."/>
            <person name="Pacheco R."/>
            <person name="Padilla G."/>
            <person name="Ferreira P."/>
            <person name="Barriuso J."/>
            <person name="Kellner H."/>
            <person name="Castanera R."/>
            <person name="Alfaro M."/>
            <person name="Ramirez L."/>
            <person name="Pisabarro A.G."/>
            <person name="Kuo A."/>
            <person name="Tritt A."/>
            <person name="Lipzen A."/>
            <person name="He G."/>
            <person name="Yan M."/>
            <person name="Ng V."/>
            <person name="Cullen D."/>
            <person name="Martin F."/>
            <person name="Rosso M.-N."/>
            <person name="Henrissat B."/>
            <person name="Hibbett D."/>
            <person name="Martinez A.T."/>
            <person name="Grigoriev I.V."/>
        </authorList>
    </citation>
    <scope>NUCLEOTIDE SEQUENCE</scope>
    <source>
        <strain evidence="5">CBS 247.69</strain>
    </source>
</reference>
<accession>A0A9P5Y7A2</accession>
<evidence type="ECO:0000256" key="1">
    <source>
        <dbReference type="ARBA" id="ARBA00004123"/>
    </source>
</evidence>
<dbReference type="PANTHER" id="PTHR12549">
    <property type="entry name" value="JMJC DOMAIN-CONTAINING HISTONE DEMETHYLATION PROTEIN"/>
    <property type="match status" value="1"/>
</dbReference>
<dbReference type="GO" id="GO:0032454">
    <property type="term" value="F:histone H3K9 demethylase activity"/>
    <property type="evidence" value="ECO:0007669"/>
    <property type="project" value="InterPro"/>
</dbReference>
<dbReference type="GO" id="GO:0003712">
    <property type="term" value="F:transcription coregulator activity"/>
    <property type="evidence" value="ECO:0007669"/>
    <property type="project" value="TreeGrafter"/>
</dbReference>
<evidence type="ECO:0000313" key="6">
    <source>
        <dbReference type="Proteomes" id="UP000807353"/>
    </source>
</evidence>
<dbReference type="GO" id="GO:0000118">
    <property type="term" value="C:histone deacetylase complex"/>
    <property type="evidence" value="ECO:0007669"/>
    <property type="project" value="TreeGrafter"/>
</dbReference>
<evidence type="ECO:0000256" key="3">
    <source>
        <dbReference type="ARBA" id="ARBA00023242"/>
    </source>
</evidence>
<dbReference type="PROSITE" id="PS51184">
    <property type="entry name" value="JMJC"/>
    <property type="match status" value="1"/>
</dbReference>
<keyword evidence="6" id="KW-1185">Reference proteome</keyword>
<keyword evidence="2" id="KW-0479">Metal-binding</keyword>
<comment type="caution">
    <text evidence="5">The sequence shown here is derived from an EMBL/GenBank/DDBJ whole genome shotgun (WGS) entry which is preliminary data.</text>
</comment>
<evidence type="ECO:0000259" key="4">
    <source>
        <dbReference type="PROSITE" id="PS51184"/>
    </source>
</evidence>
<dbReference type="AlphaFoldDB" id="A0A9P5Y7A2"/>
<dbReference type="Gene3D" id="2.60.120.650">
    <property type="entry name" value="Cupin"/>
    <property type="match status" value="1"/>
</dbReference>
<dbReference type="InterPro" id="IPR045109">
    <property type="entry name" value="LSDs-like"/>
</dbReference>
<sequence>MIKCSSNLPEEQFMKIWSYGLPLLIVDVWHNFQLSWTPQYFINKQGRKWCMVEDTSSGIGRKAHVADFFSLFGQCDPTKPVKRLKDWPPTAEFKTVFPDLYDDFMAFVPMKDYTMARGSLNLASNFPKNMVYPDLGPKMYIALEDQTKTGSTRLHLDLSDAVNILVHEGQSSTGESGALWHIFSQEDTVLLGELFKNHYSYSGTGNPIHQHTIYLTSSDLDTLKETHSITPYEIIQHYG</sequence>
<name>A0A9P5Y7A2_9AGAR</name>
<dbReference type="InterPro" id="IPR003347">
    <property type="entry name" value="JmjC_dom"/>
</dbReference>
<dbReference type="OrthoDB" id="1667110at2759"/>
<protein>
    <recommendedName>
        <fullName evidence="4">JmjC domain-containing protein</fullName>
    </recommendedName>
</protein>
<feature type="domain" description="JmjC" evidence="4">
    <location>
        <begin position="97"/>
        <end position="239"/>
    </location>
</feature>
<comment type="subcellular location">
    <subcellularLocation>
        <location evidence="1">Nucleus</location>
    </subcellularLocation>
</comment>
<dbReference type="Proteomes" id="UP000807353">
    <property type="component" value="Unassembled WGS sequence"/>
</dbReference>
<proteinExistence type="predicted"/>
<dbReference type="GO" id="GO:0006357">
    <property type="term" value="P:regulation of transcription by RNA polymerase II"/>
    <property type="evidence" value="ECO:0007669"/>
    <property type="project" value="TreeGrafter"/>
</dbReference>
<dbReference type="GO" id="GO:0031490">
    <property type="term" value="F:chromatin DNA binding"/>
    <property type="evidence" value="ECO:0007669"/>
    <property type="project" value="TreeGrafter"/>
</dbReference>
<gene>
    <name evidence="5" type="ORF">BDZ94DRAFT_1366125</name>
</gene>
<evidence type="ECO:0000313" key="5">
    <source>
        <dbReference type="EMBL" id="KAF9462616.1"/>
    </source>
</evidence>